<accession>A0AAE4Y8F3</accession>
<keyword evidence="2" id="KW-1133">Transmembrane helix</keyword>
<comment type="caution">
    <text evidence="3">The sequence shown here is derived from an EMBL/GenBank/DDBJ whole genome shotgun (WGS) entry which is preliminary data.</text>
</comment>
<evidence type="ECO:0000256" key="2">
    <source>
        <dbReference type="SAM" id="Phobius"/>
    </source>
</evidence>
<evidence type="ECO:0000256" key="1">
    <source>
        <dbReference type="SAM" id="Coils"/>
    </source>
</evidence>
<dbReference type="RefSeq" id="WP_168773931.1">
    <property type="nucleotide sequence ID" value="NZ_JAABNR010000004.1"/>
</dbReference>
<feature type="transmembrane region" description="Helical" evidence="2">
    <location>
        <begin position="44"/>
        <end position="62"/>
    </location>
</feature>
<keyword evidence="2" id="KW-0812">Transmembrane</keyword>
<proteinExistence type="predicted"/>
<dbReference type="AlphaFoldDB" id="A0AAE4Y8F3"/>
<dbReference type="EMBL" id="JAABNR010000004">
    <property type="protein sequence ID" value="NBZ87129.1"/>
    <property type="molecule type" value="Genomic_DNA"/>
</dbReference>
<dbReference type="Proteomes" id="UP001193501">
    <property type="component" value="Unassembled WGS sequence"/>
</dbReference>
<sequence>MFKSSSLNWIGLSVTCAYVLTVTVIVFIKVEEFTSLKLNELGDFLAGVLGPIGILWLILGFFQQSRELQNSVDALNLQARELNDSVYQQKELVSLTREQLQEERERVHREEQARKIRIQPVIVARFEVLSTIGGNEFRYCLRVSNIGNSASNFQVRAFDGPEVICEHFERYIERGWASKALNAIDIIHGPRFRKPVSLIMSYQDEDGNQWTLRELHLPVEAKDGFDTFERASFERELSLEGRL</sequence>
<protein>
    <submittedName>
        <fullName evidence="3">Uncharacterized protein</fullName>
    </submittedName>
</protein>
<evidence type="ECO:0000313" key="3">
    <source>
        <dbReference type="EMBL" id="NBZ87129.1"/>
    </source>
</evidence>
<keyword evidence="1" id="KW-0175">Coiled coil</keyword>
<organism evidence="3 4">
    <name type="scientific">Stagnihabitans tardus</name>
    <dbReference type="NCBI Taxonomy" id="2699202"/>
    <lineage>
        <taxon>Bacteria</taxon>
        <taxon>Pseudomonadati</taxon>
        <taxon>Pseudomonadota</taxon>
        <taxon>Alphaproteobacteria</taxon>
        <taxon>Rhodobacterales</taxon>
        <taxon>Paracoccaceae</taxon>
        <taxon>Stagnihabitans</taxon>
    </lineage>
</organism>
<feature type="coiled-coil region" evidence="1">
    <location>
        <begin position="65"/>
        <end position="113"/>
    </location>
</feature>
<keyword evidence="2" id="KW-0472">Membrane</keyword>
<keyword evidence="4" id="KW-1185">Reference proteome</keyword>
<feature type="transmembrane region" description="Helical" evidence="2">
    <location>
        <begin position="7"/>
        <end position="28"/>
    </location>
</feature>
<gene>
    <name evidence="3" type="ORF">GV832_06010</name>
</gene>
<reference evidence="3" key="1">
    <citation type="submission" date="2020-01" db="EMBL/GenBank/DDBJ databases">
        <authorList>
            <person name="Chen W.-M."/>
        </authorList>
    </citation>
    <scope>NUCLEOTIDE SEQUENCE</scope>
    <source>
        <strain evidence="3">CYK-10</strain>
    </source>
</reference>
<name>A0AAE4Y8F3_9RHOB</name>
<evidence type="ECO:0000313" key="4">
    <source>
        <dbReference type="Proteomes" id="UP001193501"/>
    </source>
</evidence>